<proteinExistence type="predicted"/>
<dbReference type="Proteomes" id="UP000315783">
    <property type="component" value="Unassembled WGS sequence"/>
</dbReference>
<sequence length="164" mass="17929">MNDVQYIIFRLFGSWIEIMNDEDEDSPHHVNGRIGSSQLLRLSFSLIVCRQHALLLWHSIVTVPASTYIMVPLYPGESSHRAVGSQSPAAEYVQVALVPRGSQTPCENMMSLEILRILRGVLGVVCGDPGQSGSNTERQGPKGSSLSGRQVQTSPVVRCIPSRA</sequence>
<gene>
    <name evidence="2" type="ORF">IF1G_00045</name>
</gene>
<organism evidence="2 3">
    <name type="scientific">Cordyceps javanica</name>
    <dbReference type="NCBI Taxonomy" id="43265"/>
    <lineage>
        <taxon>Eukaryota</taxon>
        <taxon>Fungi</taxon>
        <taxon>Dikarya</taxon>
        <taxon>Ascomycota</taxon>
        <taxon>Pezizomycotina</taxon>
        <taxon>Sordariomycetes</taxon>
        <taxon>Hypocreomycetidae</taxon>
        <taxon>Hypocreales</taxon>
        <taxon>Cordycipitaceae</taxon>
        <taxon>Cordyceps</taxon>
    </lineage>
</organism>
<evidence type="ECO:0000256" key="1">
    <source>
        <dbReference type="SAM" id="MobiDB-lite"/>
    </source>
</evidence>
<keyword evidence="3" id="KW-1185">Reference proteome</keyword>
<protein>
    <submittedName>
        <fullName evidence="2">Uncharacterized protein</fullName>
    </submittedName>
</protein>
<evidence type="ECO:0000313" key="3">
    <source>
        <dbReference type="Proteomes" id="UP000315783"/>
    </source>
</evidence>
<evidence type="ECO:0000313" key="2">
    <source>
        <dbReference type="EMBL" id="TQW00114.1"/>
    </source>
</evidence>
<dbReference type="EMBL" id="SPUK01000001">
    <property type="protein sequence ID" value="TQW00114.1"/>
    <property type="molecule type" value="Genomic_DNA"/>
</dbReference>
<name>A0A545VEG2_9HYPO</name>
<feature type="compositionally biased region" description="Polar residues" evidence="1">
    <location>
        <begin position="131"/>
        <end position="155"/>
    </location>
</feature>
<reference evidence="2 3" key="1">
    <citation type="journal article" date="2019" name="Appl. Microbiol. Biotechnol.">
        <title>Genome sequence of Isaria javanica and comparative genome analysis insights into family S53 peptidase evolution in fungal entomopathogens.</title>
        <authorList>
            <person name="Lin R."/>
            <person name="Zhang X."/>
            <person name="Xin B."/>
            <person name="Zou M."/>
            <person name="Gao Y."/>
            <person name="Qin F."/>
            <person name="Hu Q."/>
            <person name="Xie B."/>
            <person name="Cheng X."/>
        </authorList>
    </citation>
    <scope>NUCLEOTIDE SEQUENCE [LARGE SCALE GENOMIC DNA]</scope>
    <source>
        <strain evidence="2 3">IJ1G</strain>
    </source>
</reference>
<dbReference type="AlphaFoldDB" id="A0A545VEG2"/>
<comment type="caution">
    <text evidence="2">The sequence shown here is derived from an EMBL/GenBank/DDBJ whole genome shotgun (WGS) entry which is preliminary data.</text>
</comment>
<feature type="region of interest" description="Disordered" evidence="1">
    <location>
        <begin position="129"/>
        <end position="155"/>
    </location>
</feature>
<accession>A0A545VEG2</accession>